<evidence type="ECO:0000256" key="2">
    <source>
        <dbReference type="ARBA" id="ARBA00022723"/>
    </source>
</evidence>
<dbReference type="PIRSF" id="PIRSF004761">
    <property type="entry name" value="Hydrgn_mat_HypA"/>
    <property type="match status" value="1"/>
</dbReference>
<dbReference type="PANTHER" id="PTHR34535:SF3">
    <property type="entry name" value="HYDROGENASE MATURATION FACTOR HYPA"/>
    <property type="match status" value="1"/>
</dbReference>
<proteinExistence type="inferred from homology"/>
<dbReference type="KEGG" id="eaj:Q3M24_02750"/>
<comment type="function">
    <text evidence="4">Involved in the maturation of [NiFe] hydrogenases. Required for nickel insertion into the metal center of the hydrogenase.</text>
</comment>
<feature type="binding site" evidence="4">
    <location>
        <position position="73"/>
    </location>
    <ligand>
        <name>Zn(2+)</name>
        <dbReference type="ChEBI" id="CHEBI:29105"/>
    </ligand>
</feature>
<feature type="binding site" evidence="4">
    <location>
        <position position="70"/>
    </location>
    <ligand>
        <name>Zn(2+)</name>
        <dbReference type="ChEBI" id="CHEBI:29105"/>
    </ligand>
</feature>
<dbReference type="InterPro" id="IPR000688">
    <property type="entry name" value="HypA/HybF"/>
</dbReference>
<reference evidence="5" key="1">
    <citation type="journal article" date="2024" name="Syst. Appl. Microbiol.">
        <title>First single-strain enrichments of Electrothrix cable bacteria, description of E. aestuarii sp. nov. and E. rattekaaiensis sp. nov., and proposal of a cable bacteria taxonomy following the rules of the SeqCode.</title>
        <authorList>
            <person name="Plum-Jensen L.E."/>
            <person name="Schramm A."/>
            <person name="Marshall I.P.G."/>
        </authorList>
    </citation>
    <scope>NUCLEOTIDE SEQUENCE</scope>
    <source>
        <strain evidence="5">Rat1</strain>
    </source>
</reference>
<comment type="similarity">
    <text evidence="4">Belongs to the HypA/HybF family.</text>
</comment>
<sequence>MHELSVTQSILDIVLQHAKERKVQQVNLVIGQFSSIVDDSVQFYWDIIAKDTLAAEAKLHFERIPGEMTCNSCGHVFHPGSETFLCPACESNAVRVSGGREFQVDSIDVE</sequence>
<evidence type="ECO:0000313" key="5">
    <source>
        <dbReference type="EMBL" id="XCN73689.1"/>
    </source>
</evidence>
<dbReference type="HAMAP" id="MF_00213">
    <property type="entry name" value="HypA_HybF"/>
    <property type="match status" value="1"/>
</dbReference>
<accession>A0AAU8LXT3</accession>
<feature type="binding site" evidence="4">
    <location>
        <position position="89"/>
    </location>
    <ligand>
        <name>Zn(2+)</name>
        <dbReference type="ChEBI" id="CHEBI:29105"/>
    </ligand>
</feature>
<dbReference type="Pfam" id="PF01155">
    <property type="entry name" value="HypA"/>
    <property type="match status" value="1"/>
</dbReference>
<dbReference type="EMBL" id="CP159373">
    <property type="protein sequence ID" value="XCN73689.1"/>
    <property type="molecule type" value="Genomic_DNA"/>
</dbReference>
<dbReference type="GO" id="GO:0016151">
    <property type="term" value="F:nickel cation binding"/>
    <property type="evidence" value="ECO:0007669"/>
    <property type="project" value="UniProtKB-UniRule"/>
</dbReference>
<reference evidence="5" key="2">
    <citation type="submission" date="2024-06" db="EMBL/GenBank/DDBJ databases">
        <authorList>
            <person name="Plum-Jensen L.E."/>
            <person name="Schramm A."/>
            <person name="Marshall I.P.G."/>
        </authorList>
    </citation>
    <scope>NUCLEOTIDE SEQUENCE</scope>
    <source>
        <strain evidence="5">Rat1</strain>
    </source>
</reference>
<gene>
    <name evidence="4 5" type="primary">hypA</name>
    <name evidence="5" type="ORF">Q3M24_02750</name>
</gene>
<protein>
    <recommendedName>
        <fullName evidence="4">Hydrogenase maturation factor HypA</fullName>
    </recommendedName>
</protein>
<evidence type="ECO:0000256" key="1">
    <source>
        <dbReference type="ARBA" id="ARBA00022596"/>
    </source>
</evidence>
<keyword evidence="1 4" id="KW-0533">Nickel</keyword>
<feature type="binding site" evidence="4">
    <location>
        <position position="86"/>
    </location>
    <ligand>
        <name>Zn(2+)</name>
        <dbReference type="ChEBI" id="CHEBI:29105"/>
    </ligand>
</feature>
<feature type="binding site" evidence="4">
    <location>
        <position position="2"/>
    </location>
    <ligand>
        <name>Ni(2+)</name>
        <dbReference type="ChEBI" id="CHEBI:49786"/>
    </ligand>
</feature>
<name>A0AAU8LXT3_9BACT</name>
<dbReference type="NCBIfam" id="TIGR00100">
    <property type="entry name" value="hypA"/>
    <property type="match status" value="1"/>
</dbReference>
<organism evidence="5">
    <name type="scientific">Candidatus Electrothrix aestuarii</name>
    <dbReference type="NCBI Taxonomy" id="3062594"/>
    <lineage>
        <taxon>Bacteria</taxon>
        <taxon>Pseudomonadati</taxon>
        <taxon>Thermodesulfobacteriota</taxon>
        <taxon>Desulfobulbia</taxon>
        <taxon>Desulfobulbales</taxon>
        <taxon>Desulfobulbaceae</taxon>
        <taxon>Candidatus Electrothrix</taxon>
    </lineage>
</organism>
<dbReference type="AlphaFoldDB" id="A0AAU8LXT3"/>
<evidence type="ECO:0000256" key="4">
    <source>
        <dbReference type="HAMAP-Rule" id="MF_00213"/>
    </source>
</evidence>
<dbReference type="GO" id="GO:0008270">
    <property type="term" value="F:zinc ion binding"/>
    <property type="evidence" value="ECO:0007669"/>
    <property type="project" value="UniProtKB-UniRule"/>
</dbReference>
<keyword evidence="3 4" id="KW-0862">Zinc</keyword>
<dbReference type="PANTHER" id="PTHR34535">
    <property type="entry name" value="HYDROGENASE MATURATION FACTOR HYPA"/>
    <property type="match status" value="1"/>
</dbReference>
<evidence type="ECO:0000256" key="3">
    <source>
        <dbReference type="ARBA" id="ARBA00022833"/>
    </source>
</evidence>
<keyword evidence="2 4" id="KW-0479">Metal-binding</keyword>
<dbReference type="GO" id="GO:0051604">
    <property type="term" value="P:protein maturation"/>
    <property type="evidence" value="ECO:0007669"/>
    <property type="project" value="InterPro"/>
</dbReference>
<dbReference type="Gene3D" id="3.30.2320.80">
    <property type="match status" value="1"/>
</dbReference>